<organism evidence="7">
    <name type="scientific">Ostreococcus mediterraneus</name>
    <dbReference type="NCBI Taxonomy" id="1486918"/>
    <lineage>
        <taxon>Eukaryota</taxon>
        <taxon>Viridiplantae</taxon>
        <taxon>Chlorophyta</taxon>
        <taxon>Mamiellophyceae</taxon>
        <taxon>Mamiellales</taxon>
        <taxon>Bathycoccaceae</taxon>
        <taxon>Ostreococcus</taxon>
    </lineage>
</organism>
<dbReference type="EMBL" id="HBEW01006191">
    <property type="protein sequence ID" value="CAD8585040.1"/>
    <property type="molecule type" value="Transcribed_RNA"/>
</dbReference>
<feature type="domain" description="PPIase FKBP-type" evidence="6">
    <location>
        <begin position="89"/>
        <end position="181"/>
    </location>
</feature>
<keyword evidence="4 5" id="KW-0413">Isomerase</keyword>
<proteinExistence type="predicted"/>
<gene>
    <name evidence="7" type="ORF">OMED0929_LOCUS5239</name>
</gene>
<dbReference type="GO" id="GO:0009507">
    <property type="term" value="C:chloroplast"/>
    <property type="evidence" value="ECO:0007669"/>
    <property type="project" value="InterPro"/>
</dbReference>
<dbReference type="GO" id="GO:0003755">
    <property type="term" value="F:peptidyl-prolyl cis-trans isomerase activity"/>
    <property type="evidence" value="ECO:0007669"/>
    <property type="project" value="UniProtKB-KW"/>
</dbReference>
<dbReference type="AlphaFoldDB" id="A0A7S0KKU9"/>
<dbReference type="InterPro" id="IPR046357">
    <property type="entry name" value="PPIase_dom_sf"/>
</dbReference>
<dbReference type="PANTHER" id="PTHR47833">
    <property type="entry name" value="PHOTOSYNTHETIC NDH SUBUNIT OF LUMENAL LOCATION 4, CHLOROPLASTIC"/>
    <property type="match status" value="1"/>
</dbReference>
<dbReference type="SUPFAM" id="SSF54534">
    <property type="entry name" value="FKBP-like"/>
    <property type="match status" value="1"/>
</dbReference>
<sequence length="181" mass="18747">MATRRSVRTRATMPVASVRANGDASANAASSRRHAMVAFLASSATLTHAYASAARGLPTFECASEPTTSKSGLAYCDAVVGEGASPVKGQTIKAHYTGRLENGRVFDSSYERGSPLTFRADQVIKGWGLGILGDDDVPAMKVGGKRKLIIPADLGYGARGAGGVIPGGATLYFDVELVAIL</sequence>
<dbReference type="InterPro" id="IPR044183">
    <property type="entry name" value="PNSL4/FKBP13-like"/>
</dbReference>
<evidence type="ECO:0000313" key="7">
    <source>
        <dbReference type="EMBL" id="CAD8585040.1"/>
    </source>
</evidence>
<dbReference type="EC" id="5.2.1.8" evidence="2 5"/>
<dbReference type="Gene3D" id="3.10.50.40">
    <property type="match status" value="1"/>
</dbReference>
<dbReference type="InterPro" id="IPR001179">
    <property type="entry name" value="PPIase_FKBP_dom"/>
</dbReference>
<evidence type="ECO:0000256" key="5">
    <source>
        <dbReference type="PROSITE-ProRule" id="PRU00277"/>
    </source>
</evidence>
<protein>
    <recommendedName>
        <fullName evidence="2 5">peptidylprolyl isomerase</fullName>
        <ecNumber evidence="2 5">5.2.1.8</ecNumber>
    </recommendedName>
</protein>
<comment type="catalytic activity">
    <reaction evidence="1 5">
        <text>[protein]-peptidylproline (omega=180) = [protein]-peptidylproline (omega=0)</text>
        <dbReference type="Rhea" id="RHEA:16237"/>
        <dbReference type="Rhea" id="RHEA-COMP:10747"/>
        <dbReference type="Rhea" id="RHEA-COMP:10748"/>
        <dbReference type="ChEBI" id="CHEBI:83833"/>
        <dbReference type="ChEBI" id="CHEBI:83834"/>
        <dbReference type="EC" id="5.2.1.8"/>
    </reaction>
</comment>
<evidence type="ECO:0000256" key="1">
    <source>
        <dbReference type="ARBA" id="ARBA00000971"/>
    </source>
</evidence>
<name>A0A7S0KKU9_9CHLO</name>
<dbReference type="Pfam" id="PF00254">
    <property type="entry name" value="FKBP_C"/>
    <property type="match status" value="1"/>
</dbReference>
<evidence type="ECO:0000256" key="3">
    <source>
        <dbReference type="ARBA" id="ARBA00023110"/>
    </source>
</evidence>
<evidence type="ECO:0000256" key="4">
    <source>
        <dbReference type="ARBA" id="ARBA00023235"/>
    </source>
</evidence>
<dbReference type="FunFam" id="3.10.50.40:FF:000006">
    <property type="entry name" value="Peptidyl-prolyl cis-trans isomerase"/>
    <property type="match status" value="1"/>
</dbReference>
<dbReference type="PROSITE" id="PS50059">
    <property type="entry name" value="FKBP_PPIASE"/>
    <property type="match status" value="1"/>
</dbReference>
<dbReference type="PANTHER" id="PTHR47833:SF2">
    <property type="entry name" value="PEPTIDYLPROLYL ISOMERASE"/>
    <property type="match status" value="1"/>
</dbReference>
<evidence type="ECO:0000259" key="6">
    <source>
        <dbReference type="PROSITE" id="PS50059"/>
    </source>
</evidence>
<keyword evidence="3 5" id="KW-0697">Rotamase</keyword>
<reference evidence="7" key="1">
    <citation type="submission" date="2021-01" db="EMBL/GenBank/DDBJ databases">
        <authorList>
            <person name="Corre E."/>
            <person name="Pelletier E."/>
            <person name="Niang G."/>
            <person name="Scheremetjew M."/>
            <person name="Finn R."/>
            <person name="Kale V."/>
            <person name="Holt S."/>
            <person name="Cochrane G."/>
            <person name="Meng A."/>
            <person name="Brown T."/>
            <person name="Cohen L."/>
        </authorList>
    </citation>
    <scope>NUCLEOTIDE SEQUENCE</scope>
    <source>
        <strain evidence="7">Clade-D-RCC2572</strain>
    </source>
</reference>
<accession>A0A7S0KKU9</accession>
<evidence type="ECO:0000256" key="2">
    <source>
        <dbReference type="ARBA" id="ARBA00013194"/>
    </source>
</evidence>